<evidence type="ECO:0000256" key="3">
    <source>
        <dbReference type="ARBA" id="ARBA00022630"/>
    </source>
</evidence>
<feature type="domain" description="Acyl-CoA dehydrogenase/oxidase C-terminal" evidence="6">
    <location>
        <begin position="278"/>
        <end position="427"/>
    </location>
</feature>
<dbReference type="PANTHER" id="PTHR42707:SF3">
    <property type="entry name" value="ACYL-COA DEHYDROGENASE AIDB-RELATED"/>
    <property type="match status" value="1"/>
</dbReference>
<dbReference type="InterPro" id="IPR052904">
    <property type="entry name" value="Acyl-CoA_dehydrogenase-like"/>
</dbReference>
<dbReference type="OrthoDB" id="9771038at2"/>
<dbReference type="RefSeq" id="WP_090474445.1">
    <property type="nucleotide sequence ID" value="NZ_LT629710.1"/>
</dbReference>
<keyword evidence="10" id="KW-1185">Reference proteome</keyword>
<evidence type="ECO:0000256" key="1">
    <source>
        <dbReference type="ARBA" id="ARBA00001974"/>
    </source>
</evidence>
<dbReference type="SUPFAM" id="SSF56645">
    <property type="entry name" value="Acyl-CoA dehydrogenase NM domain-like"/>
    <property type="match status" value="1"/>
</dbReference>
<evidence type="ECO:0000256" key="2">
    <source>
        <dbReference type="ARBA" id="ARBA00009347"/>
    </source>
</evidence>
<keyword evidence="4 5" id="KW-0274">FAD</keyword>
<sequence>MTPTHVVLNQVPPLVGVDVTAADPALAAAGPVDESLRELGSLAGSAETIEAARLANACSPVLRTFDGTGHRIDEVEFHPAWHTLMRHAVGAGLAGATWASADPHAHRRRAAAFYVWTQAEAGHLCPISMTYAAVATLRESPELMAEFGPGLTSLVYQPGLTDPSGKAGLLAGMSMTEKQGGSDVRAGTTRAVPDAAGGDIYRLTGHKWFTSAPMNDLFLTLAQAPGGLTCFLLPRVLPGGERNTMALQRLKDKLGNRSNASAEVEYDAAMAHRVGDEGAGVRTILRMVTMTRLDCVLGSAGGLRAALSQATHHAAHRIAFGRRLADQPAMTAVLADLAVESWASTSIGLRLAAAVDAGETTLLRIALPVSKFWVCKQAVPAVAEALECLGGNGYVEESVMPRLFRESPLNGIWEGSGNVAALDAVRAVTRSPDPGEALLAELSPALGVDRHFDAAVTRLRARLRDPDEISARELAGSAARLFGASLLLRSAPAQVSGLYCATRLAGSGARAYGELPRGFDLARIVAAVTPGPD</sequence>
<dbReference type="InterPro" id="IPR009075">
    <property type="entry name" value="AcylCo_DH/oxidase_C"/>
</dbReference>
<dbReference type="Pfam" id="PF00441">
    <property type="entry name" value="Acyl-CoA_dh_1"/>
    <property type="match status" value="1"/>
</dbReference>
<feature type="domain" description="Acyl-CoA oxidase/dehydrogenase middle" evidence="7">
    <location>
        <begin position="173"/>
        <end position="267"/>
    </location>
</feature>
<proteinExistence type="inferred from homology"/>
<dbReference type="AlphaFoldDB" id="A0A1H0IGY6"/>
<evidence type="ECO:0000256" key="4">
    <source>
        <dbReference type="ARBA" id="ARBA00022827"/>
    </source>
</evidence>
<dbReference type="PROSITE" id="PS00073">
    <property type="entry name" value="ACYL_COA_DH_2"/>
    <property type="match status" value="1"/>
</dbReference>
<dbReference type="InterPro" id="IPR041504">
    <property type="entry name" value="AidB_N"/>
</dbReference>
<protein>
    <submittedName>
        <fullName evidence="9">Putative acyl-CoA dehydrogenase</fullName>
    </submittedName>
</protein>
<dbReference type="EMBL" id="LT629710">
    <property type="protein sequence ID" value="SDO30729.1"/>
    <property type="molecule type" value="Genomic_DNA"/>
</dbReference>
<dbReference type="Proteomes" id="UP000198741">
    <property type="component" value="Chromosome I"/>
</dbReference>
<evidence type="ECO:0000256" key="5">
    <source>
        <dbReference type="RuleBase" id="RU362125"/>
    </source>
</evidence>
<keyword evidence="5" id="KW-0560">Oxidoreductase</keyword>
<dbReference type="PANTHER" id="PTHR42707">
    <property type="entry name" value="ACYL-COA DEHYDROGENASE"/>
    <property type="match status" value="1"/>
</dbReference>
<dbReference type="InterPro" id="IPR006089">
    <property type="entry name" value="Acyl-CoA_DH_CS"/>
</dbReference>
<dbReference type="Gene3D" id="2.40.110.20">
    <property type="match status" value="1"/>
</dbReference>
<evidence type="ECO:0000313" key="9">
    <source>
        <dbReference type="EMBL" id="SDO30729.1"/>
    </source>
</evidence>
<evidence type="ECO:0000259" key="7">
    <source>
        <dbReference type="Pfam" id="PF02770"/>
    </source>
</evidence>
<gene>
    <name evidence="9" type="ORF">SAMN04515671_0504</name>
</gene>
<organism evidence="9 10">
    <name type="scientific">Nakamurella panacisegetis</name>
    <dbReference type="NCBI Taxonomy" id="1090615"/>
    <lineage>
        <taxon>Bacteria</taxon>
        <taxon>Bacillati</taxon>
        <taxon>Actinomycetota</taxon>
        <taxon>Actinomycetes</taxon>
        <taxon>Nakamurellales</taxon>
        <taxon>Nakamurellaceae</taxon>
        <taxon>Nakamurella</taxon>
    </lineage>
</organism>
<dbReference type="Pfam" id="PF18158">
    <property type="entry name" value="AidB_N"/>
    <property type="match status" value="1"/>
</dbReference>
<dbReference type="Pfam" id="PF02770">
    <property type="entry name" value="Acyl-CoA_dh_M"/>
    <property type="match status" value="1"/>
</dbReference>
<evidence type="ECO:0000313" key="10">
    <source>
        <dbReference type="Proteomes" id="UP000198741"/>
    </source>
</evidence>
<feature type="domain" description="Adaptive response protein AidB N-terminal" evidence="8">
    <location>
        <begin position="9"/>
        <end position="158"/>
    </location>
</feature>
<dbReference type="Gene3D" id="6.10.250.600">
    <property type="match status" value="1"/>
</dbReference>
<dbReference type="STRING" id="1090615.SAMN04515671_0504"/>
<dbReference type="InterPro" id="IPR009100">
    <property type="entry name" value="AcylCoA_DH/oxidase_NM_dom_sf"/>
</dbReference>
<dbReference type="InterPro" id="IPR036250">
    <property type="entry name" value="AcylCo_DH-like_C"/>
</dbReference>
<comment type="similarity">
    <text evidence="2 5">Belongs to the acyl-CoA dehydrogenase family.</text>
</comment>
<keyword evidence="3 5" id="KW-0285">Flavoprotein</keyword>
<name>A0A1H0IGY6_9ACTN</name>
<dbReference type="GO" id="GO:0003995">
    <property type="term" value="F:acyl-CoA dehydrogenase activity"/>
    <property type="evidence" value="ECO:0007669"/>
    <property type="project" value="InterPro"/>
</dbReference>
<reference evidence="9 10" key="1">
    <citation type="submission" date="2016-10" db="EMBL/GenBank/DDBJ databases">
        <authorList>
            <person name="de Groot N.N."/>
        </authorList>
    </citation>
    <scope>NUCLEOTIDE SEQUENCE [LARGE SCALE GENOMIC DNA]</scope>
    <source>
        <strain evidence="10">P4-7,KCTC 19426,CECT 7604</strain>
    </source>
</reference>
<accession>A0A1H0IGY6</accession>
<comment type="cofactor">
    <cofactor evidence="1 5">
        <name>FAD</name>
        <dbReference type="ChEBI" id="CHEBI:57692"/>
    </cofactor>
</comment>
<dbReference type="SUPFAM" id="SSF47203">
    <property type="entry name" value="Acyl-CoA dehydrogenase C-terminal domain-like"/>
    <property type="match status" value="1"/>
</dbReference>
<dbReference type="InterPro" id="IPR006091">
    <property type="entry name" value="Acyl-CoA_Oxase/DH_mid-dom"/>
</dbReference>
<evidence type="ECO:0000259" key="8">
    <source>
        <dbReference type="Pfam" id="PF18158"/>
    </source>
</evidence>
<dbReference type="Gene3D" id="1.20.140.10">
    <property type="entry name" value="Butyryl-CoA Dehydrogenase, subunit A, domain 3"/>
    <property type="match status" value="1"/>
</dbReference>
<evidence type="ECO:0000259" key="6">
    <source>
        <dbReference type="Pfam" id="PF00441"/>
    </source>
</evidence>